<dbReference type="Proteomes" id="UP000308267">
    <property type="component" value="Unassembled WGS sequence"/>
</dbReference>
<dbReference type="AlphaFoldDB" id="A0A4S2L7B6"/>
<feature type="transmembrane region" description="Helical" evidence="11">
    <location>
        <begin position="181"/>
        <end position="200"/>
    </location>
</feature>
<feature type="transmembrane region" description="Helical" evidence="11">
    <location>
        <begin position="12"/>
        <end position="36"/>
    </location>
</feature>
<dbReference type="PANTHER" id="PTHR42985:SF2">
    <property type="entry name" value="SODIUM-DEPENDENT MULTIVITAMIN TRANSPORTER"/>
    <property type="match status" value="1"/>
</dbReference>
<gene>
    <name evidence="12" type="ORF">CRM22_009759</name>
</gene>
<feature type="transmembrane region" description="Helical" evidence="11">
    <location>
        <begin position="152"/>
        <end position="175"/>
    </location>
</feature>
<comment type="subcellular location">
    <subcellularLocation>
        <location evidence="1">Cell membrane</location>
        <topology evidence="1">Multi-pass membrane protein</topology>
    </subcellularLocation>
</comment>
<evidence type="ECO:0000256" key="3">
    <source>
        <dbReference type="ARBA" id="ARBA00022448"/>
    </source>
</evidence>
<proteinExistence type="inferred from homology"/>
<evidence type="ECO:0000256" key="9">
    <source>
        <dbReference type="ARBA" id="ARBA00023136"/>
    </source>
</evidence>
<dbReference type="InterPro" id="IPR038377">
    <property type="entry name" value="Na/Glc_symporter_sf"/>
</dbReference>
<evidence type="ECO:0000313" key="12">
    <source>
        <dbReference type="EMBL" id="TGZ58146.1"/>
    </source>
</evidence>
<keyword evidence="9 11" id="KW-0472">Membrane</keyword>
<dbReference type="GO" id="GO:0006814">
    <property type="term" value="P:sodium ion transport"/>
    <property type="evidence" value="ECO:0007669"/>
    <property type="project" value="UniProtKB-KW"/>
</dbReference>
<comment type="similarity">
    <text evidence="2">Belongs to the sodium:solute symporter (SSF) (TC 2.A.21) family.</text>
</comment>
<dbReference type="InterPro" id="IPR051163">
    <property type="entry name" value="Sodium:Solute_Symporter_SSF"/>
</dbReference>
<keyword evidence="13" id="KW-1185">Reference proteome</keyword>
<dbReference type="Gene3D" id="1.20.1730.10">
    <property type="entry name" value="Sodium/glucose cotransporter"/>
    <property type="match status" value="1"/>
</dbReference>
<feature type="transmembrane region" description="Helical" evidence="11">
    <location>
        <begin position="530"/>
        <end position="551"/>
    </location>
</feature>
<keyword evidence="6 11" id="KW-1133">Transmembrane helix</keyword>
<dbReference type="STRING" id="147828.A0A4S2L7B6"/>
<feature type="transmembrane region" description="Helical" evidence="11">
    <location>
        <begin position="343"/>
        <end position="368"/>
    </location>
</feature>
<evidence type="ECO:0008006" key="14">
    <source>
        <dbReference type="Google" id="ProtNLM"/>
    </source>
</evidence>
<dbReference type="EMBL" id="SJOL01009329">
    <property type="protein sequence ID" value="TGZ58146.1"/>
    <property type="molecule type" value="Genomic_DNA"/>
</dbReference>
<dbReference type="PANTHER" id="PTHR42985">
    <property type="entry name" value="SODIUM-COUPLED MONOCARBOXYLATE TRANSPORTER"/>
    <property type="match status" value="1"/>
</dbReference>
<feature type="transmembrane region" description="Helical" evidence="11">
    <location>
        <begin position="441"/>
        <end position="461"/>
    </location>
</feature>
<evidence type="ECO:0000256" key="11">
    <source>
        <dbReference type="SAM" id="Phobius"/>
    </source>
</evidence>
<evidence type="ECO:0000256" key="5">
    <source>
        <dbReference type="ARBA" id="ARBA00022692"/>
    </source>
</evidence>
<evidence type="ECO:0000256" key="1">
    <source>
        <dbReference type="ARBA" id="ARBA00004651"/>
    </source>
</evidence>
<evidence type="ECO:0000256" key="2">
    <source>
        <dbReference type="ARBA" id="ARBA00006434"/>
    </source>
</evidence>
<evidence type="ECO:0000256" key="10">
    <source>
        <dbReference type="ARBA" id="ARBA00023201"/>
    </source>
</evidence>
<keyword evidence="5 11" id="KW-0812">Transmembrane</keyword>
<keyword evidence="7" id="KW-0915">Sodium</keyword>
<dbReference type="OrthoDB" id="6132759at2759"/>
<feature type="transmembrane region" description="Helical" evidence="11">
    <location>
        <begin position="410"/>
        <end position="429"/>
    </location>
</feature>
<comment type="caution">
    <text evidence="12">The sequence shown here is derived from an EMBL/GenBank/DDBJ whole genome shotgun (WGS) entry which is preliminary data.</text>
</comment>
<evidence type="ECO:0000256" key="4">
    <source>
        <dbReference type="ARBA" id="ARBA00022475"/>
    </source>
</evidence>
<sequence>MYVESNPLLLQWFDYITFAGLIITYATVRLILYTCCTKQQFCFRQRRSGSLCEAKYGFSSQESSDKGDFFSFPLDTSIVTFLTCMLGATYEVRHNGIQLIYLVAAHGLAHIIVVEFLMPVLCDQRIYSVPEISFRPFQYLGLRFNGSTRRAAALLLSLHLLLQLGLVMCIPALTFSQVTGFPIWISLLVVGSLGLTYTGSADLRIGVLANAAELLILFVALITILVFGVEQAGGVHTFWQRIRESKLFNLTNFRFSPGQDYDLCSLLLGGLGIMLGFVTASPTQIEQFALATSRRNARIKGYVCMVFCWPFLLAMFALGLLAFTILNECDPWIAGLVTYRDQLLAFSTSMLFDKMVVIKGWLLACLMLGGFSSIGSNTNSLAAVILRDLFGIRVLYGYTMTTFHRTVDWVSRWVAILVGVVAMPIAFGLLNSPASLFKLSLATAGLLGGPLFAATICGMYMPFTNSVGTLLGLLISPFVGAGLLIYNVHFGATPRSELSLKSYVNCGNYSSHPLSMYHESERRSGFNLPYLYVGSACIVCSLTVTIGVSALTCCNRRSPADRAYMRLKYSWNEVASTHTLNSAETSDQFTIFLNETGLSMTRKHDISLTMGETEDIPTQSTYPRR</sequence>
<feature type="transmembrane region" description="Helical" evidence="11">
    <location>
        <begin position="302"/>
        <end position="323"/>
    </location>
</feature>
<evidence type="ECO:0000256" key="7">
    <source>
        <dbReference type="ARBA" id="ARBA00023053"/>
    </source>
</evidence>
<dbReference type="PROSITE" id="PS50283">
    <property type="entry name" value="NA_SOLUT_SYMP_3"/>
    <property type="match status" value="1"/>
</dbReference>
<keyword evidence="4" id="KW-1003">Cell membrane</keyword>
<feature type="transmembrane region" description="Helical" evidence="11">
    <location>
        <begin position="467"/>
        <end position="486"/>
    </location>
</feature>
<accession>A0A4S2L7B6</accession>
<evidence type="ECO:0000313" key="13">
    <source>
        <dbReference type="Proteomes" id="UP000308267"/>
    </source>
</evidence>
<dbReference type="InterPro" id="IPR001734">
    <property type="entry name" value="Na/solute_symporter"/>
</dbReference>
<evidence type="ECO:0000256" key="6">
    <source>
        <dbReference type="ARBA" id="ARBA00022989"/>
    </source>
</evidence>
<keyword evidence="3" id="KW-0813">Transport</keyword>
<feature type="transmembrane region" description="Helical" evidence="11">
    <location>
        <begin position="263"/>
        <end position="281"/>
    </location>
</feature>
<keyword evidence="10" id="KW-0739">Sodium transport</keyword>
<name>A0A4S2L7B6_OPIFE</name>
<dbReference type="GO" id="GO:0015293">
    <property type="term" value="F:symporter activity"/>
    <property type="evidence" value="ECO:0007669"/>
    <property type="project" value="TreeGrafter"/>
</dbReference>
<evidence type="ECO:0000256" key="8">
    <source>
        <dbReference type="ARBA" id="ARBA00023065"/>
    </source>
</evidence>
<organism evidence="12 13">
    <name type="scientific">Opisthorchis felineus</name>
    <dbReference type="NCBI Taxonomy" id="147828"/>
    <lineage>
        <taxon>Eukaryota</taxon>
        <taxon>Metazoa</taxon>
        <taxon>Spiralia</taxon>
        <taxon>Lophotrochozoa</taxon>
        <taxon>Platyhelminthes</taxon>
        <taxon>Trematoda</taxon>
        <taxon>Digenea</taxon>
        <taxon>Opisthorchiida</taxon>
        <taxon>Opisthorchiata</taxon>
        <taxon>Opisthorchiidae</taxon>
        <taxon>Opisthorchis</taxon>
    </lineage>
</organism>
<protein>
    <recommendedName>
        <fullName evidence="14">Sodium-coupled monocarboxylate transporter 1</fullName>
    </recommendedName>
</protein>
<reference evidence="12 13" key="1">
    <citation type="journal article" date="2019" name="BMC Genomics">
        <title>New insights from Opisthorchis felineus genome: update on genomics of the epidemiologically important liver flukes.</title>
        <authorList>
            <person name="Ershov N.I."/>
            <person name="Mordvinov V.A."/>
            <person name="Prokhortchouk E.B."/>
            <person name="Pakharukova M.Y."/>
            <person name="Gunbin K.V."/>
            <person name="Ustyantsev K."/>
            <person name="Genaev M.A."/>
            <person name="Blinov A.G."/>
            <person name="Mazur A."/>
            <person name="Boulygina E."/>
            <person name="Tsygankova S."/>
            <person name="Khrameeva E."/>
            <person name="Chekanov N."/>
            <person name="Fan G."/>
            <person name="Xiao A."/>
            <person name="Zhang H."/>
            <person name="Xu X."/>
            <person name="Yang H."/>
            <person name="Solovyev V."/>
            <person name="Lee S.M."/>
            <person name="Liu X."/>
            <person name="Afonnikov D.A."/>
            <person name="Skryabin K.G."/>
        </authorList>
    </citation>
    <scope>NUCLEOTIDE SEQUENCE [LARGE SCALE GENOMIC DNA]</scope>
    <source>
        <strain evidence="12">AK-0245</strain>
        <tissue evidence="12">Whole organism</tissue>
    </source>
</reference>
<dbReference type="GO" id="GO:0005886">
    <property type="term" value="C:plasma membrane"/>
    <property type="evidence" value="ECO:0007669"/>
    <property type="project" value="UniProtKB-SubCell"/>
</dbReference>
<feature type="transmembrane region" description="Helical" evidence="11">
    <location>
        <begin position="207"/>
        <end position="229"/>
    </location>
</feature>
<keyword evidence="8" id="KW-0406">Ion transport</keyword>